<evidence type="ECO:0000313" key="3">
    <source>
        <dbReference type="Proteomes" id="UP000298324"/>
    </source>
</evidence>
<dbReference type="Proteomes" id="UP000298324">
    <property type="component" value="Unassembled WGS sequence"/>
</dbReference>
<name>A0A4Y7RHH0_9FIRM</name>
<sequence length="284" mass="32936">MIDQTVFLGLSESIWQGIFGFLSTIIVAGAVGFITIHWLSKQEALNEREGKILNDRITAYLEILDSMARINERTIVLDTELDIRSELDKYGVATLKDRPAVEYPPFLEGREKLQTIVKSLDSFYTNKLHLVGPKSYKQFIYVYLYLSKLDGYYKYLMTTPMPDGTLLDESTTDEILKEFLPKVGMVIDFDMVKMQADFERALVGELYNLRSCSKPPFKNEEEKVRFFYGKFRETLYAVNEIGLFRMLIDIIAEKTGTSFDILCKHFKANEYVVTPFLHDQEVWQ</sequence>
<keyword evidence="1" id="KW-0812">Transmembrane</keyword>
<gene>
    <name evidence="2" type="ORF">Psch_01755</name>
</gene>
<reference evidence="2 3" key="1">
    <citation type="journal article" date="2018" name="Environ. Microbiol.">
        <title>Novel energy conservation strategies and behaviour of Pelotomaculum schinkii driving syntrophic propionate catabolism.</title>
        <authorList>
            <person name="Hidalgo-Ahumada C.A.P."/>
            <person name="Nobu M.K."/>
            <person name="Narihiro T."/>
            <person name="Tamaki H."/>
            <person name="Liu W.T."/>
            <person name="Kamagata Y."/>
            <person name="Stams A.J.M."/>
            <person name="Imachi H."/>
            <person name="Sousa D.Z."/>
        </authorList>
    </citation>
    <scope>NUCLEOTIDE SEQUENCE [LARGE SCALE GENOMIC DNA]</scope>
    <source>
        <strain evidence="2 3">HH</strain>
    </source>
</reference>
<keyword evidence="3" id="KW-1185">Reference proteome</keyword>
<comment type="caution">
    <text evidence="2">The sequence shown here is derived from an EMBL/GenBank/DDBJ whole genome shotgun (WGS) entry which is preliminary data.</text>
</comment>
<evidence type="ECO:0000256" key="1">
    <source>
        <dbReference type="SAM" id="Phobius"/>
    </source>
</evidence>
<dbReference type="RefSeq" id="WP_134219371.1">
    <property type="nucleotide sequence ID" value="NZ_QFGA01000001.1"/>
</dbReference>
<dbReference type="EMBL" id="QFGA01000001">
    <property type="protein sequence ID" value="TEB08200.1"/>
    <property type="molecule type" value="Genomic_DNA"/>
</dbReference>
<proteinExistence type="predicted"/>
<evidence type="ECO:0000313" key="2">
    <source>
        <dbReference type="EMBL" id="TEB08200.1"/>
    </source>
</evidence>
<feature type="transmembrane region" description="Helical" evidence="1">
    <location>
        <begin position="14"/>
        <end position="39"/>
    </location>
</feature>
<organism evidence="2 3">
    <name type="scientific">Pelotomaculum schinkii</name>
    <dbReference type="NCBI Taxonomy" id="78350"/>
    <lineage>
        <taxon>Bacteria</taxon>
        <taxon>Bacillati</taxon>
        <taxon>Bacillota</taxon>
        <taxon>Clostridia</taxon>
        <taxon>Eubacteriales</taxon>
        <taxon>Desulfotomaculaceae</taxon>
        <taxon>Pelotomaculum</taxon>
    </lineage>
</organism>
<keyword evidence="1" id="KW-1133">Transmembrane helix</keyword>
<keyword evidence="1" id="KW-0472">Membrane</keyword>
<accession>A0A4Y7RHH0</accession>
<protein>
    <submittedName>
        <fullName evidence="2">Uncharacterized protein</fullName>
    </submittedName>
</protein>
<dbReference type="AlphaFoldDB" id="A0A4Y7RHH0"/>